<feature type="domain" description="CENP-V/GFA" evidence="4">
    <location>
        <begin position="2"/>
        <end position="78"/>
    </location>
</feature>
<evidence type="ECO:0000256" key="1">
    <source>
        <dbReference type="ARBA" id="ARBA00005495"/>
    </source>
</evidence>
<dbReference type="EMBL" id="JAMGBC010000001">
    <property type="protein sequence ID" value="MCL6679271.1"/>
    <property type="molecule type" value="Genomic_DNA"/>
</dbReference>
<evidence type="ECO:0000313" key="6">
    <source>
        <dbReference type="Proteomes" id="UP001165343"/>
    </source>
</evidence>
<dbReference type="Gene3D" id="3.90.1590.10">
    <property type="entry name" value="glutathione-dependent formaldehyde- activating enzyme (gfa)"/>
    <property type="match status" value="1"/>
</dbReference>
<reference evidence="5" key="1">
    <citation type="submission" date="2022-05" db="EMBL/GenBank/DDBJ databases">
        <authorList>
            <person name="Jo J.-H."/>
            <person name="Im W.-T."/>
        </authorList>
    </citation>
    <scope>NUCLEOTIDE SEQUENCE</scope>
    <source>
        <strain evidence="5">RG327</strain>
    </source>
</reference>
<keyword evidence="2" id="KW-0479">Metal-binding</keyword>
<comment type="similarity">
    <text evidence="1">Belongs to the Gfa family.</text>
</comment>
<dbReference type="Proteomes" id="UP001165343">
    <property type="component" value="Unassembled WGS sequence"/>
</dbReference>
<dbReference type="SUPFAM" id="SSF51316">
    <property type="entry name" value="Mss4-like"/>
    <property type="match status" value="1"/>
</dbReference>
<evidence type="ECO:0000313" key="5">
    <source>
        <dbReference type="EMBL" id="MCL6679271.1"/>
    </source>
</evidence>
<dbReference type="InterPro" id="IPR006913">
    <property type="entry name" value="CENP-V/GFA"/>
</dbReference>
<name>A0ABT0RGB0_9SPHN</name>
<dbReference type="InterPro" id="IPR011057">
    <property type="entry name" value="Mss4-like_sf"/>
</dbReference>
<proteinExistence type="inferred from homology"/>
<sequence length="117" mass="12999">MTGGAFSLSSFYPADRFTVTDGRTVRGGLKAGPDHQFCPECMSWMFTTAKEIEGFVNVRSSMFDDAKKHRPYVEMFLAEAMPGATSGAVRSYEGFPKENEFPGLIADYAEWDGRMMA</sequence>
<evidence type="ECO:0000256" key="2">
    <source>
        <dbReference type="ARBA" id="ARBA00022723"/>
    </source>
</evidence>
<keyword evidence="6" id="KW-1185">Reference proteome</keyword>
<organism evidence="5 6">
    <name type="scientific">Sphingomonas anseongensis</name>
    <dbReference type="NCBI Taxonomy" id="2908207"/>
    <lineage>
        <taxon>Bacteria</taxon>
        <taxon>Pseudomonadati</taxon>
        <taxon>Pseudomonadota</taxon>
        <taxon>Alphaproteobacteria</taxon>
        <taxon>Sphingomonadales</taxon>
        <taxon>Sphingomonadaceae</taxon>
        <taxon>Sphingomonas</taxon>
    </lineage>
</organism>
<evidence type="ECO:0000259" key="4">
    <source>
        <dbReference type="Pfam" id="PF04828"/>
    </source>
</evidence>
<accession>A0ABT0RGB0</accession>
<gene>
    <name evidence="5" type="ORF">LZ519_08110</name>
</gene>
<comment type="caution">
    <text evidence="5">The sequence shown here is derived from an EMBL/GenBank/DDBJ whole genome shotgun (WGS) entry which is preliminary data.</text>
</comment>
<evidence type="ECO:0000256" key="3">
    <source>
        <dbReference type="ARBA" id="ARBA00022833"/>
    </source>
</evidence>
<keyword evidence="3" id="KW-0862">Zinc</keyword>
<protein>
    <submittedName>
        <fullName evidence="5">GFA family protein</fullName>
    </submittedName>
</protein>
<dbReference type="Pfam" id="PF04828">
    <property type="entry name" value="GFA"/>
    <property type="match status" value="1"/>
</dbReference>